<dbReference type="Pfam" id="PF08601">
    <property type="entry name" value="PAP1"/>
    <property type="match status" value="1"/>
</dbReference>
<feature type="domain" description="Transcription factor PAP1" evidence="2">
    <location>
        <begin position="144"/>
        <end position="195"/>
    </location>
</feature>
<name>A0A367JMF6_RHIST</name>
<evidence type="ECO:0000313" key="4">
    <source>
        <dbReference type="Proteomes" id="UP000253551"/>
    </source>
</evidence>
<dbReference type="EMBL" id="PJQM01003045">
    <property type="protein sequence ID" value="RCH91107.1"/>
    <property type="molecule type" value="Genomic_DNA"/>
</dbReference>
<dbReference type="AlphaFoldDB" id="A0A367JMF6"/>
<sequence length="202" mass="22315">PVQLYHPSTRPSKRQSTPTSPLASTKPDSLSLNKNDSVTVVSSASAKKSGSVCTPIHSPIAQQQDDTNSVFSDNTTSTTCTQQQKGMQQLSLHLFDCHIDPEGKHFCETLHEQVCNDAFFRLLSEPLFDQMGKLNLSLIGSPHLLTCPEIWFALTQHSKFSNYTTNQLCQAVKDAAKCSDTGPVLEETDLQKIMIKMDQDCL</sequence>
<dbReference type="InterPro" id="IPR023167">
    <property type="entry name" value="Yap1_redox_dom_sf"/>
</dbReference>
<protein>
    <recommendedName>
        <fullName evidence="2">Transcription factor PAP1 domain-containing protein</fullName>
    </recommendedName>
</protein>
<evidence type="ECO:0000259" key="2">
    <source>
        <dbReference type="Pfam" id="PF08601"/>
    </source>
</evidence>
<keyword evidence="4" id="KW-1185">Reference proteome</keyword>
<organism evidence="3 4">
    <name type="scientific">Rhizopus stolonifer</name>
    <name type="common">Rhizopus nigricans</name>
    <dbReference type="NCBI Taxonomy" id="4846"/>
    <lineage>
        <taxon>Eukaryota</taxon>
        <taxon>Fungi</taxon>
        <taxon>Fungi incertae sedis</taxon>
        <taxon>Mucoromycota</taxon>
        <taxon>Mucoromycotina</taxon>
        <taxon>Mucoromycetes</taxon>
        <taxon>Mucorales</taxon>
        <taxon>Mucorineae</taxon>
        <taxon>Rhizopodaceae</taxon>
        <taxon>Rhizopus</taxon>
    </lineage>
</organism>
<dbReference type="STRING" id="4846.A0A367JMF6"/>
<evidence type="ECO:0000313" key="3">
    <source>
        <dbReference type="EMBL" id="RCH91107.1"/>
    </source>
</evidence>
<dbReference type="OrthoDB" id="2593073at2759"/>
<accession>A0A367JMF6</accession>
<reference evidence="3 4" key="1">
    <citation type="journal article" date="2018" name="G3 (Bethesda)">
        <title>Phylogenetic and Phylogenomic Definition of Rhizopus Species.</title>
        <authorList>
            <person name="Gryganskyi A.P."/>
            <person name="Golan J."/>
            <person name="Dolatabadi S."/>
            <person name="Mondo S."/>
            <person name="Robb S."/>
            <person name="Idnurm A."/>
            <person name="Muszewska A."/>
            <person name="Steczkiewicz K."/>
            <person name="Masonjones S."/>
            <person name="Liao H.L."/>
            <person name="Gajdeczka M.T."/>
            <person name="Anike F."/>
            <person name="Vuek A."/>
            <person name="Anishchenko I.M."/>
            <person name="Voigt K."/>
            <person name="de Hoog G.S."/>
            <person name="Smith M.E."/>
            <person name="Heitman J."/>
            <person name="Vilgalys R."/>
            <person name="Stajich J.E."/>
        </authorList>
    </citation>
    <scope>NUCLEOTIDE SEQUENCE [LARGE SCALE GENOMIC DNA]</scope>
    <source>
        <strain evidence="3 4">LSU 92-RS-03</strain>
    </source>
</reference>
<dbReference type="Gene3D" id="1.10.238.100">
    <property type="entry name" value="YAP1 redox domain. Chain B"/>
    <property type="match status" value="1"/>
</dbReference>
<evidence type="ECO:0000256" key="1">
    <source>
        <dbReference type="SAM" id="MobiDB-lite"/>
    </source>
</evidence>
<gene>
    <name evidence="3" type="ORF">CU098_001257</name>
</gene>
<feature type="non-terminal residue" evidence="3">
    <location>
        <position position="1"/>
    </location>
</feature>
<dbReference type="InterPro" id="IPR013910">
    <property type="entry name" value="TF_PAP1"/>
</dbReference>
<dbReference type="SUPFAM" id="SSF111430">
    <property type="entry name" value="YAP1 redox domain"/>
    <property type="match status" value="1"/>
</dbReference>
<proteinExistence type="predicted"/>
<feature type="region of interest" description="Disordered" evidence="1">
    <location>
        <begin position="1"/>
        <end position="35"/>
    </location>
</feature>
<feature type="compositionally biased region" description="Polar residues" evidence="1">
    <location>
        <begin position="14"/>
        <end position="35"/>
    </location>
</feature>
<comment type="caution">
    <text evidence="3">The sequence shown here is derived from an EMBL/GenBank/DDBJ whole genome shotgun (WGS) entry which is preliminary data.</text>
</comment>
<dbReference type="Proteomes" id="UP000253551">
    <property type="component" value="Unassembled WGS sequence"/>
</dbReference>